<dbReference type="Proteomes" id="UP000036168">
    <property type="component" value="Unassembled WGS sequence"/>
</dbReference>
<dbReference type="InterPro" id="IPR006710">
    <property type="entry name" value="Glyco_hydro_43"/>
</dbReference>
<dbReference type="STRING" id="1664069.BGLY_3417"/>
<feature type="binding site" evidence="6">
    <location>
        <position position="25"/>
    </location>
    <ligand>
        <name>substrate</name>
    </ligand>
</feature>
<proteinExistence type="inferred from homology"/>
<feature type="active site" description="Proton donor" evidence="5">
    <location>
        <position position="194"/>
    </location>
</feature>
<evidence type="ECO:0000256" key="1">
    <source>
        <dbReference type="ARBA" id="ARBA00004834"/>
    </source>
</evidence>
<dbReference type="InterPro" id="IPR023296">
    <property type="entry name" value="Glyco_hydro_beta-prop_sf"/>
</dbReference>
<feature type="site" description="Important for catalytic activity, responsible for pKa modulation of the active site Glu and correct orientation of both the proton donor and substrate" evidence="7">
    <location>
        <position position="142"/>
    </location>
</feature>
<gene>
    <name evidence="8" type="ORF">AB447_216445</name>
    <name evidence="9" type="ORF">P8828_09990</name>
</gene>
<feature type="binding site" evidence="6">
    <location>
        <begin position="139"/>
        <end position="142"/>
    </location>
    <ligand>
        <name>substrate</name>
    </ligand>
</feature>
<dbReference type="Proteomes" id="UP001341297">
    <property type="component" value="Unassembled WGS sequence"/>
</dbReference>
<evidence type="ECO:0000256" key="4">
    <source>
        <dbReference type="ARBA" id="ARBA00023295"/>
    </source>
</evidence>
<evidence type="ECO:0000313" key="11">
    <source>
        <dbReference type="Proteomes" id="UP001341297"/>
    </source>
</evidence>
<dbReference type="PANTHER" id="PTHR43301:SF3">
    <property type="entry name" value="ARABINAN ENDO-1,5-ALPHA-L-ARABINOSIDASE A-RELATED"/>
    <property type="match status" value="1"/>
</dbReference>
<feature type="binding site" evidence="6">
    <location>
        <position position="104"/>
    </location>
    <ligand>
        <name>substrate</name>
    </ligand>
</feature>
<dbReference type="OrthoDB" id="9801455at2"/>
<keyword evidence="3 9" id="KW-0378">Hydrolase</keyword>
<dbReference type="EMBL" id="JARRTL010000009">
    <property type="protein sequence ID" value="MEC0485164.1"/>
    <property type="molecule type" value="Genomic_DNA"/>
</dbReference>
<reference evidence="9 11" key="3">
    <citation type="submission" date="2023-03" db="EMBL/GenBank/DDBJ databases">
        <title>Agriculturally important microbes genome sequencing.</title>
        <authorList>
            <person name="Dunlap C."/>
        </authorList>
    </citation>
    <scope>NUCLEOTIDE SEQUENCE [LARGE SCALE GENOMIC DNA]</scope>
    <source>
        <strain evidence="9 11">CBP-3203</strain>
    </source>
</reference>
<dbReference type="UniPathway" id="UPA00667"/>
<dbReference type="Gene3D" id="2.115.10.20">
    <property type="entry name" value="Glycosyl hydrolase domain, family 43"/>
    <property type="match status" value="1"/>
</dbReference>
<dbReference type="InterPro" id="IPR050727">
    <property type="entry name" value="GH43_arabinanases"/>
</dbReference>
<organism evidence="8 10">
    <name type="scientific">Bacillus glycinifermentans</name>
    <dbReference type="NCBI Taxonomy" id="1664069"/>
    <lineage>
        <taxon>Bacteria</taxon>
        <taxon>Bacillati</taxon>
        <taxon>Bacillota</taxon>
        <taxon>Bacilli</taxon>
        <taxon>Bacillales</taxon>
        <taxon>Bacillaceae</taxon>
        <taxon>Bacillus</taxon>
    </lineage>
</organism>
<dbReference type="CDD" id="cd18829">
    <property type="entry name" value="GH43_BsArb43A-like"/>
    <property type="match status" value="1"/>
</dbReference>
<sequence>MLIFLAAEPASAAFWDTKGDNTIHDPSMIKEGNTWYTFGTGVGKGIRVIKSQDGKSWSTSQTIFSTPLSWWKKYVPKHEQNQWAPDISYYKGRYWLYYAVSSFGSNTSAIGLASTDRISSGNWRDDGLVTRTTASNNYNAIDPDMVVDKEGNPWLSFGSFWSGIKLTRLDQNTMKPTGKLYSIASRPRNGGALEAPTITYKNGYYYLFVSFDKCCKGVNSTYKIAYGSSTKITGPYYDKSGKQMTEGGGTILDSGNIRWKGPGGEDILNGNIIIRHSYDALDNGVSKLLINDLYGDSKGWPHY</sequence>
<dbReference type="GO" id="GO:0031222">
    <property type="term" value="P:arabinan catabolic process"/>
    <property type="evidence" value="ECO:0007669"/>
    <property type="project" value="UniProtKB-UniPathway"/>
</dbReference>
<evidence type="ECO:0000256" key="2">
    <source>
        <dbReference type="ARBA" id="ARBA00009865"/>
    </source>
</evidence>
<reference evidence="8 10" key="1">
    <citation type="journal article" date="2015" name="Int. J. Syst. Evol. Microbiol.">
        <title>Bacillus glycinifermentans sp. nov., isolated from fermented soybean paste.</title>
        <authorList>
            <person name="Kim S.J."/>
            <person name="Dunlap C.A."/>
            <person name="Kwon S.W."/>
            <person name="Rooney A.P."/>
        </authorList>
    </citation>
    <scope>NUCLEOTIDE SEQUENCE [LARGE SCALE GENOMIC DNA]</scope>
    <source>
        <strain evidence="8 10">GO-13</strain>
    </source>
</reference>
<accession>A0A0T6BQU0</accession>
<evidence type="ECO:0000313" key="8">
    <source>
        <dbReference type="EMBL" id="KRT94002.1"/>
    </source>
</evidence>
<dbReference type="EMBL" id="LECW02000015">
    <property type="protein sequence ID" value="KRT94002.1"/>
    <property type="molecule type" value="Genomic_DNA"/>
</dbReference>
<dbReference type="RefSeq" id="WP_048354794.1">
    <property type="nucleotide sequence ID" value="NZ_CP023481.1"/>
</dbReference>
<comment type="pathway">
    <text evidence="1">Glycan metabolism; L-arabinan degradation.</text>
</comment>
<evidence type="ECO:0000256" key="6">
    <source>
        <dbReference type="PIRSR" id="PIRSR026534-2"/>
    </source>
</evidence>
<dbReference type="PIRSF" id="PIRSF026534">
    <property type="entry name" value="Endo_alpha-L-arabinosidase"/>
    <property type="match status" value="1"/>
</dbReference>
<evidence type="ECO:0000313" key="9">
    <source>
        <dbReference type="EMBL" id="MEC0485164.1"/>
    </source>
</evidence>
<dbReference type="AlphaFoldDB" id="A0A0T6BQU0"/>
<dbReference type="Pfam" id="PF04616">
    <property type="entry name" value="Glyco_hydro_43"/>
    <property type="match status" value="1"/>
</dbReference>
<evidence type="ECO:0000256" key="5">
    <source>
        <dbReference type="PIRSR" id="PIRSR026534-1"/>
    </source>
</evidence>
<dbReference type="GO" id="GO:0046558">
    <property type="term" value="F:arabinan endo-1,5-alpha-L-arabinosidase activity"/>
    <property type="evidence" value="ECO:0007669"/>
    <property type="project" value="InterPro"/>
</dbReference>
<keyword evidence="4" id="KW-0326">Glycosidase</keyword>
<name>A0A0T6BQU0_9BACI</name>
<comment type="similarity">
    <text evidence="2">Belongs to the glycosyl hydrolase 43 family.</text>
</comment>
<evidence type="ECO:0000256" key="7">
    <source>
        <dbReference type="PIRSR" id="PIRSR606710-2"/>
    </source>
</evidence>
<evidence type="ECO:0000256" key="3">
    <source>
        <dbReference type="ARBA" id="ARBA00022801"/>
    </source>
</evidence>
<comment type="caution">
    <text evidence="8">The sequence shown here is derived from an EMBL/GenBank/DDBJ whole genome shotgun (WGS) entry which is preliminary data.</text>
</comment>
<reference evidence="8" key="2">
    <citation type="submission" date="2015-10" db="EMBL/GenBank/DDBJ databases">
        <authorList>
            <person name="Gilbert D.G."/>
        </authorList>
    </citation>
    <scope>NUCLEOTIDE SEQUENCE</scope>
    <source>
        <strain evidence="8">GO-13</strain>
    </source>
</reference>
<evidence type="ECO:0000313" key="10">
    <source>
        <dbReference type="Proteomes" id="UP000036168"/>
    </source>
</evidence>
<keyword evidence="11" id="KW-1185">Reference proteome</keyword>
<dbReference type="SUPFAM" id="SSF75005">
    <property type="entry name" value="Arabinanase/levansucrase/invertase"/>
    <property type="match status" value="1"/>
</dbReference>
<dbReference type="PANTHER" id="PTHR43301">
    <property type="entry name" value="ARABINAN ENDO-1,5-ALPHA-L-ARABINOSIDASE"/>
    <property type="match status" value="1"/>
</dbReference>
<protein>
    <submittedName>
        <fullName evidence="8">Arabinan endo-1,5-alpha-L-arabinosidase</fullName>
    </submittedName>
    <submittedName>
        <fullName evidence="9">Glycoside hydrolase family 43 protein</fullName>
    </submittedName>
</protein>
<feature type="binding site" evidence="6">
    <location>
        <begin position="159"/>
        <end position="161"/>
    </location>
    <ligand>
        <name>substrate</name>
    </ligand>
</feature>
<feature type="active site" description="Proton acceptor" evidence="5">
    <location>
        <position position="25"/>
    </location>
</feature>
<dbReference type="InterPro" id="IPR016840">
    <property type="entry name" value="Glyco_hydro_43_endo_a_Ara-ase"/>
</dbReference>